<dbReference type="STRING" id="242507.G4N1M0"/>
<accession>G4N1M0</accession>
<sequence>MSLGADDYCARLEGGELPVETHNQLLRIVFIYLIDFGMCGDDGILNVVDQIDARGSSFGRMQGNHLELNRTFDLFYISQALAGIYRSQYYSSHLLLQPAAARFYRLPDLLRLPGSDGAIGHPRNKATATGHVTKLPRQEDGRGWEPEYGTEETVAFMAAVARQRDGGRAGRPACSNEFSFELKQPVWCYGKTTRHRVQLPYTLGMATVLTT</sequence>
<dbReference type="VEuPathDB" id="FungiDB:MGG_07490"/>
<dbReference type="HOGENOM" id="CLU_1305084_0_0_1"/>
<evidence type="ECO:0000313" key="2">
    <source>
        <dbReference type="Proteomes" id="UP000009058"/>
    </source>
</evidence>
<evidence type="ECO:0000313" key="1">
    <source>
        <dbReference type="EMBL" id="EHA51592.1"/>
    </source>
</evidence>
<dbReference type="KEGG" id="mgr:MGG_07490"/>
<gene>
    <name evidence="1" type="ORF">MGG_07490</name>
</gene>
<keyword evidence="2" id="KW-1185">Reference proteome</keyword>
<dbReference type="InParanoid" id="G4N1M0"/>
<organism evidence="1 2">
    <name type="scientific">Pyricularia oryzae (strain 70-15 / ATCC MYA-4617 / FGSC 8958)</name>
    <name type="common">Rice blast fungus</name>
    <name type="synonym">Magnaporthe oryzae</name>
    <dbReference type="NCBI Taxonomy" id="242507"/>
    <lineage>
        <taxon>Eukaryota</taxon>
        <taxon>Fungi</taxon>
        <taxon>Dikarya</taxon>
        <taxon>Ascomycota</taxon>
        <taxon>Pezizomycotina</taxon>
        <taxon>Sordariomycetes</taxon>
        <taxon>Sordariomycetidae</taxon>
        <taxon>Magnaporthales</taxon>
        <taxon>Pyriculariaceae</taxon>
        <taxon>Pyricularia</taxon>
    </lineage>
</organism>
<dbReference type="RefSeq" id="XP_003711399.1">
    <property type="nucleotide sequence ID" value="XM_003711351.1"/>
</dbReference>
<dbReference type="GeneID" id="2683410"/>
<name>G4N1M0_PYRO7</name>
<proteinExistence type="predicted"/>
<protein>
    <submittedName>
        <fullName evidence="1">Uncharacterized protein</fullName>
    </submittedName>
</protein>
<reference evidence="1 2" key="1">
    <citation type="journal article" date="2005" name="Nature">
        <title>The genome sequence of the rice blast fungus Magnaporthe grisea.</title>
        <authorList>
            <person name="Dean R.A."/>
            <person name="Talbot N.J."/>
            <person name="Ebbole D.J."/>
            <person name="Farman M.L."/>
            <person name="Mitchell T.K."/>
            <person name="Orbach M.J."/>
            <person name="Thon M."/>
            <person name="Kulkarni R."/>
            <person name="Xu J.R."/>
            <person name="Pan H."/>
            <person name="Read N.D."/>
            <person name="Lee Y.H."/>
            <person name="Carbone I."/>
            <person name="Brown D."/>
            <person name="Oh Y.Y."/>
            <person name="Donofrio N."/>
            <person name="Jeong J.S."/>
            <person name="Soanes D.M."/>
            <person name="Djonovic S."/>
            <person name="Kolomiets E."/>
            <person name="Rehmeyer C."/>
            <person name="Li W."/>
            <person name="Harding M."/>
            <person name="Kim S."/>
            <person name="Lebrun M.H."/>
            <person name="Bohnert H."/>
            <person name="Coughlan S."/>
            <person name="Butler J."/>
            <person name="Calvo S."/>
            <person name="Ma L.J."/>
            <person name="Nicol R."/>
            <person name="Purcell S."/>
            <person name="Nusbaum C."/>
            <person name="Galagan J.E."/>
            <person name="Birren B.W."/>
        </authorList>
    </citation>
    <scope>NUCLEOTIDE SEQUENCE [LARGE SCALE GENOMIC DNA]</scope>
    <source>
        <strain evidence="2">70-15 / ATCC MYA-4617 / FGSC 8958</strain>
    </source>
</reference>
<dbReference type="eggNOG" id="ENOG502SJTF">
    <property type="taxonomic scope" value="Eukaryota"/>
</dbReference>
<dbReference type="AlphaFoldDB" id="G4N1M0"/>
<reference key="2">
    <citation type="submission" date="2011-05" db="EMBL/GenBank/DDBJ databases">
        <title>The Genome Sequence of Magnaporthe oryzae 70-15.</title>
        <authorList>
            <consortium name="The Broad Institute Genome Sequencing Platform"/>
            <person name="Ma L.-J."/>
            <person name="Dead R."/>
            <person name="Young S.K."/>
            <person name="Zeng Q."/>
            <person name="Gargeya S."/>
            <person name="Fitzgerald M."/>
            <person name="Haas B."/>
            <person name="Abouelleil A."/>
            <person name="Alvarado L."/>
            <person name="Arachchi H.M."/>
            <person name="Berlin A."/>
            <person name="Brown A."/>
            <person name="Chapman S.B."/>
            <person name="Chen Z."/>
            <person name="Dunbar C."/>
            <person name="Freedman E."/>
            <person name="Gearin G."/>
            <person name="Gellesch M."/>
            <person name="Goldberg J."/>
            <person name="Griggs A."/>
            <person name="Gujja S."/>
            <person name="Heiman D."/>
            <person name="Howarth C."/>
            <person name="Larson L."/>
            <person name="Lui A."/>
            <person name="MacDonald P.J.P."/>
            <person name="Mehta T."/>
            <person name="Montmayeur A."/>
            <person name="Murphy C."/>
            <person name="Neiman D."/>
            <person name="Pearson M."/>
            <person name="Priest M."/>
            <person name="Roberts A."/>
            <person name="Saif S."/>
            <person name="Shea T."/>
            <person name="Shenoy N."/>
            <person name="Sisk P."/>
            <person name="Stolte C."/>
            <person name="Sykes S."/>
            <person name="Yandava C."/>
            <person name="Wortman J."/>
            <person name="Nusbaum C."/>
            <person name="Birren B."/>
        </authorList>
    </citation>
    <scope>NUCLEOTIDE SEQUENCE</scope>
    <source>
        <strain>70-15</strain>
    </source>
</reference>
<dbReference type="OrthoDB" id="427186at2759"/>
<dbReference type="EMBL" id="CM001233">
    <property type="protein sequence ID" value="EHA51592.1"/>
    <property type="molecule type" value="Genomic_DNA"/>
</dbReference>
<dbReference type="Proteomes" id="UP000009058">
    <property type="component" value="Chromosome 3"/>
</dbReference>